<evidence type="ECO:0000313" key="3">
    <source>
        <dbReference type="Proteomes" id="UP000218334"/>
    </source>
</evidence>
<sequence length="152" mass="17148">MCLLVQKISCICGTPGEAVLYITETYYTWHLQVFNNSNVKGVHSEKDSDEKEGDIANRDITANDCDPSADPEDVNLSQDEDCMDEESNEGNFKNESHNHLAYQDEPASDSHSENDEQNQSAAQLILKCKHQKGIKQLSPMENTFFIDLIVYD</sequence>
<protein>
    <submittedName>
        <fullName evidence="2">Uncharacterized protein</fullName>
    </submittedName>
</protein>
<proteinExistence type="predicted"/>
<feature type="region of interest" description="Disordered" evidence="1">
    <location>
        <begin position="41"/>
        <end position="120"/>
    </location>
</feature>
<reference evidence="3" key="1">
    <citation type="journal article" date="2017" name="Nat. Ecol. Evol.">
        <title>Genome expansion and lineage-specific genetic innovations in the forest pathogenic fungi Armillaria.</title>
        <authorList>
            <person name="Sipos G."/>
            <person name="Prasanna A.N."/>
            <person name="Walter M.C."/>
            <person name="O'Connor E."/>
            <person name="Balint B."/>
            <person name="Krizsan K."/>
            <person name="Kiss B."/>
            <person name="Hess J."/>
            <person name="Varga T."/>
            <person name="Slot J."/>
            <person name="Riley R."/>
            <person name="Boka B."/>
            <person name="Rigling D."/>
            <person name="Barry K."/>
            <person name="Lee J."/>
            <person name="Mihaltcheva S."/>
            <person name="LaButti K."/>
            <person name="Lipzen A."/>
            <person name="Waldron R."/>
            <person name="Moloney N.M."/>
            <person name="Sperisen C."/>
            <person name="Kredics L."/>
            <person name="Vagvoelgyi C."/>
            <person name="Patrignani A."/>
            <person name="Fitzpatrick D."/>
            <person name="Nagy I."/>
            <person name="Doyle S."/>
            <person name="Anderson J.B."/>
            <person name="Grigoriev I.V."/>
            <person name="Gueldener U."/>
            <person name="Muensterkoetter M."/>
            <person name="Nagy L.G."/>
        </authorList>
    </citation>
    <scope>NUCLEOTIDE SEQUENCE [LARGE SCALE GENOMIC DNA]</scope>
    <source>
        <strain evidence="3">28-4</strain>
    </source>
</reference>
<evidence type="ECO:0000313" key="2">
    <source>
        <dbReference type="EMBL" id="PBK71785.1"/>
    </source>
</evidence>
<evidence type="ECO:0000256" key="1">
    <source>
        <dbReference type="SAM" id="MobiDB-lite"/>
    </source>
</evidence>
<organism evidence="2 3">
    <name type="scientific">Armillaria solidipes</name>
    <dbReference type="NCBI Taxonomy" id="1076256"/>
    <lineage>
        <taxon>Eukaryota</taxon>
        <taxon>Fungi</taxon>
        <taxon>Dikarya</taxon>
        <taxon>Basidiomycota</taxon>
        <taxon>Agaricomycotina</taxon>
        <taxon>Agaricomycetes</taxon>
        <taxon>Agaricomycetidae</taxon>
        <taxon>Agaricales</taxon>
        <taxon>Marasmiineae</taxon>
        <taxon>Physalacriaceae</taxon>
        <taxon>Armillaria</taxon>
    </lineage>
</organism>
<feature type="compositionally biased region" description="Basic and acidic residues" evidence="1">
    <location>
        <begin position="42"/>
        <end position="57"/>
    </location>
</feature>
<gene>
    <name evidence="2" type="ORF">ARMSODRAFT_973360</name>
</gene>
<accession>A0A2H3BLN1</accession>
<dbReference type="AlphaFoldDB" id="A0A2H3BLN1"/>
<feature type="compositionally biased region" description="Acidic residues" evidence="1">
    <location>
        <begin position="67"/>
        <end position="88"/>
    </location>
</feature>
<dbReference type="EMBL" id="KZ293423">
    <property type="protein sequence ID" value="PBK71785.1"/>
    <property type="molecule type" value="Genomic_DNA"/>
</dbReference>
<dbReference type="Proteomes" id="UP000218334">
    <property type="component" value="Unassembled WGS sequence"/>
</dbReference>
<name>A0A2H3BLN1_9AGAR</name>
<keyword evidence="3" id="KW-1185">Reference proteome</keyword>